<dbReference type="InterPro" id="IPR037818">
    <property type="entry name" value="TAF8"/>
</dbReference>
<comment type="subcellular location">
    <subcellularLocation>
        <location evidence="1">Nucleus</location>
    </subcellularLocation>
</comment>
<evidence type="ECO:0000256" key="2">
    <source>
        <dbReference type="ARBA" id="ARBA00008767"/>
    </source>
</evidence>
<evidence type="ECO:0000256" key="4">
    <source>
        <dbReference type="ARBA" id="ARBA00023015"/>
    </source>
</evidence>
<dbReference type="InterPro" id="IPR009072">
    <property type="entry name" value="Histone-fold"/>
</dbReference>
<dbReference type="InterPro" id="IPR019473">
    <property type="entry name" value="TFIID_su8_C"/>
</dbReference>
<dbReference type="Gene3D" id="1.10.20.10">
    <property type="entry name" value="Histone, subunit A"/>
    <property type="match status" value="1"/>
</dbReference>
<dbReference type="AlphaFoldDB" id="A0A8B8AGY5"/>
<feature type="region of interest" description="Disordered" evidence="7">
    <location>
        <begin position="100"/>
        <end position="123"/>
    </location>
</feature>
<evidence type="ECO:0000313" key="9">
    <source>
        <dbReference type="Proteomes" id="UP000694844"/>
    </source>
</evidence>
<dbReference type="PANTHER" id="PTHR46469:SF1">
    <property type="entry name" value="TRANSCRIPTION INITIATION FACTOR TFIID SUBUNIT 8"/>
    <property type="match status" value="1"/>
</dbReference>
<feature type="compositionally biased region" description="Polar residues" evidence="7">
    <location>
        <begin position="105"/>
        <end position="115"/>
    </location>
</feature>
<dbReference type="Pfam" id="PF07524">
    <property type="entry name" value="Bromo_TP"/>
    <property type="match status" value="1"/>
</dbReference>
<dbReference type="GO" id="GO:0005669">
    <property type="term" value="C:transcription factor TFIID complex"/>
    <property type="evidence" value="ECO:0007669"/>
    <property type="project" value="InterPro"/>
</dbReference>
<keyword evidence="9" id="KW-1185">Reference proteome</keyword>
<dbReference type="CDD" id="cd08049">
    <property type="entry name" value="TAF8"/>
    <property type="match status" value="1"/>
</dbReference>
<dbReference type="InterPro" id="IPR006565">
    <property type="entry name" value="BTP"/>
</dbReference>
<evidence type="ECO:0000256" key="6">
    <source>
        <dbReference type="ARBA" id="ARBA00023242"/>
    </source>
</evidence>
<gene>
    <name evidence="10" type="primary">LOC111101548</name>
</gene>
<reference evidence="10" key="2">
    <citation type="submission" date="2025-08" db="UniProtKB">
        <authorList>
            <consortium name="RefSeq"/>
        </authorList>
    </citation>
    <scope>IDENTIFICATION</scope>
    <source>
        <tissue evidence="10">Whole sample</tissue>
    </source>
</reference>
<dbReference type="CDD" id="cd22918">
    <property type="entry name" value="HFD_TAF8"/>
    <property type="match status" value="1"/>
</dbReference>
<dbReference type="KEGG" id="cvn:111101548"/>
<accession>A0A8B8AGY5</accession>
<dbReference type="GeneID" id="111101548"/>
<evidence type="ECO:0000259" key="8">
    <source>
        <dbReference type="SMART" id="SM00576"/>
    </source>
</evidence>
<evidence type="ECO:0000256" key="1">
    <source>
        <dbReference type="ARBA" id="ARBA00004123"/>
    </source>
</evidence>
<protein>
    <recommendedName>
        <fullName evidence="3">Transcription initiation factor TFIID subunit 8</fullName>
    </recommendedName>
</protein>
<keyword evidence="5" id="KW-0804">Transcription</keyword>
<reference evidence="9" key="1">
    <citation type="submission" date="2024-06" db="UniProtKB">
        <authorList>
            <consortium name="RefSeq"/>
        </authorList>
    </citation>
    <scope>NUCLEOTIDE SEQUENCE [LARGE SCALE GENOMIC DNA]</scope>
</reference>
<keyword evidence="4" id="KW-0805">Transcription regulation</keyword>
<evidence type="ECO:0000313" key="10">
    <source>
        <dbReference type="RefSeq" id="XP_022289788.1"/>
    </source>
</evidence>
<feature type="region of interest" description="Disordered" evidence="7">
    <location>
        <begin position="220"/>
        <end position="274"/>
    </location>
</feature>
<dbReference type="RefSeq" id="XP_022289788.1">
    <property type="nucleotide sequence ID" value="XM_022434080.1"/>
</dbReference>
<feature type="compositionally biased region" description="Acidic residues" evidence="7">
    <location>
        <begin position="239"/>
        <end position="249"/>
    </location>
</feature>
<organism evidence="9 10">
    <name type="scientific">Crassostrea virginica</name>
    <name type="common">Eastern oyster</name>
    <dbReference type="NCBI Taxonomy" id="6565"/>
    <lineage>
        <taxon>Eukaryota</taxon>
        <taxon>Metazoa</taxon>
        <taxon>Spiralia</taxon>
        <taxon>Lophotrochozoa</taxon>
        <taxon>Mollusca</taxon>
        <taxon>Bivalvia</taxon>
        <taxon>Autobranchia</taxon>
        <taxon>Pteriomorphia</taxon>
        <taxon>Ostreida</taxon>
        <taxon>Ostreoidea</taxon>
        <taxon>Ostreidae</taxon>
        <taxon>Crassostrea</taxon>
    </lineage>
</organism>
<dbReference type="SMART" id="SM00576">
    <property type="entry name" value="BTP"/>
    <property type="match status" value="1"/>
</dbReference>
<feature type="domain" description="Bromodomain associated" evidence="8">
    <location>
        <begin position="12"/>
        <end position="88"/>
    </location>
</feature>
<dbReference type="SUPFAM" id="SSF47113">
    <property type="entry name" value="Histone-fold"/>
    <property type="match status" value="1"/>
</dbReference>
<dbReference type="PANTHER" id="PTHR46469">
    <property type="entry name" value="TRANSCRIPTION INITIATION FACTOR TFIID SUBUNIT 8"/>
    <property type="match status" value="1"/>
</dbReference>
<comment type="similarity">
    <text evidence="2">Belongs to the TAF8 family.</text>
</comment>
<sequence length="274" mass="30351">MFKMSLESDTRAVSCRKALKVAVSALASEAGFERAEDAAVETLTEMLQSFLTELGRSSQSFAELAGRTEGMMPDVVMALVEMGQNLQGIPVHAKRPNKSVFLPPSHSTPSPNPRTLQAGDKMPHPSHIPDHMPAFPDPHTYIRTLTQKAPVNEYQIIREKAASQKRDVERALTRFIAKTGETQTLIRDDSNLFPLIAIKPHPLPYLNALLPKDQDLLAQEEETPPAQTKKSLKSKEGEITEQETPDPEAIDNPYLRPVKMARNRKKGGGGLENR</sequence>
<evidence type="ECO:0000256" key="3">
    <source>
        <dbReference type="ARBA" id="ARBA00017307"/>
    </source>
</evidence>
<evidence type="ECO:0000256" key="5">
    <source>
        <dbReference type="ARBA" id="ARBA00023163"/>
    </source>
</evidence>
<dbReference type="Proteomes" id="UP000694844">
    <property type="component" value="Chromosome 1"/>
</dbReference>
<dbReference type="GO" id="GO:0006367">
    <property type="term" value="P:transcription initiation at RNA polymerase II promoter"/>
    <property type="evidence" value="ECO:0007669"/>
    <property type="project" value="TreeGrafter"/>
</dbReference>
<evidence type="ECO:0000256" key="7">
    <source>
        <dbReference type="SAM" id="MobiDB-lite"/>
    </source>
</evidence>
<dbReference type="GO" id="GO:0046982">
    <property type="term" value="F:protein heterodimerization activity"/>
    <property type="evidence" value="ECO:0007669"/>
    <property type="project" value="InterPro"/>
</dbReference>
<keyword evidence="6" id="KW-0539">Nucleus</keyword>
<proteinExistence type="inferred from homology"/>
<dbReference type="OrthoDB" id="2193813at2759"/>
<name>A0A8B8AGY5_CRAVI</name>
<dbReference type="Pfam" id="PF10406">
    <property type="entry name" value="TAF8_C"/>
    <property type="match status" value="1"/>
</dbReference>